<accession>A0A0D6BA53</accession>
<dbReference type="PATRIC" id="fig|35806.4.peg.4665"/>
<dbReference type="EMBL" id="AP014803">
    <property type="protein sequence ID" value="BAQ71660.1"/>
    <property type="molecule type" value="Genomic_DNA"/>
</dbReference>
<feature type="transmembrane region" description="Helical" evidence="7">
    <location>
        <begin position="243"/>
        <end position="261"/>
    </location>
</feature>
<feature type="transmembrane region" description="Helical" evidence="7">
    <location>
        <begin position="171"/>
        <end position="189"/>
    </location>
</feature>
<keyword evidence="3" id="KW-1003">Cell membrane</keyword>
<organism evidence="9 10">
    <name type="scientific">Rhodovulum sulfidophilum</name>
    <name type="common">Rhodobacter sulfidophilus</name>
    <dbReference type="NCBI Taxonomy" id="35806"/>
    <lineage>
        <taxon>Bacteria</taxon>
        <taxon>Pseudomonadati</taxon>
        <taxon>Pseudomonadota</taxon>
        <taxon>Alphaproteobacteria</taxon>
        <taxon>Rhodobacterales</taxon>
        <taxon>Paracoccaceae</taxon>
        <taxon>Rhodovulum</taxon>
    </lineage>
</organism>
<evidence type="ECO:0000313" key="10">
    <source>
        <dbReference type="Proteomes" id="UP000064912"/>
    </source>
</evidence>
<dbReference type="PANTHER" id="PTHR40074:SF2">
    <property type="entry name" value="O-ACETYLTRANSFERASE WECH"/>
    <property type="match status" value="1"/>
</dbReference>
<keyword evidence="5 7" id="KW-1133">Transmembrane helix</keyword>
<name>A0A0D6BA53_RHOSU</name>
<feature type="transmembrane region" description="Helical" evidence="7">
    <location>
        <begin position="273"/>
        <end position="292"/>
    </location>
</feature>
<geneLocation type="plasmid" evidence="10">
    <name>Plasmid3 DNA</name>
</geneLocation>
<dbReference type="KEGG" id="rsu:NHU_04547"/>
<evidence type="ECO:0000256" key="6">
    <source>
        <dbReference type="ARBA" id="ARBA00023136"/>
    </source>
</evidence>
<dbReference type="GO" id="GO:0005886">
    <property type="term" value="C:plasma membrane"/>
    <property type="evidence" value="ECO:0007669"/>
    <property type="project" value="UniProtKB-SubCell"/>
</dbReference>
<evidence type="ECO:0000256" key="7">
    <source>
        <dbReference type="SAM" id="Phobius"/>
    </source>
</evidence>
<proteinExistence type="inferred from homology"/>
<dbReference type="GO" id="GO:0009246">
    <property type="term" value="P:enterobacterial common antigen biosynthetic process"/>
    <property type="evidence" value="ECO:0007669"/>
    <property type="project" value="TreeGrafter"/>
</dbReference>
<feature type="transmembrane region" description="Helical" evidence="7">
    <location>
        <begin position="102"/>
        <end position="121"/>
    </location>
</feature>
<dbReference type="GO" id="GO:0016413">
    <property type="term" value="F:O-acetyltransferase activity"/>
    <property type="evidence" value="ECO:0007669"/>
    <property type="project" value="TreeGrafter"/>
</dbReference>
<feature type="transmembrane region" description="Helical" evidence="7">
    <location>
        <begin position="43"/>
        <end position="63"/>
    </location>
</feature>
<comment type="similarity">
    <text evidence="2">Belongs to the acyltransferase 3 family.</text>
</comment>
<dbReference type="Pfam" id="PF01757">
    <property type="entry name" value="Acyl_transf_3"/>
    <property type="match status" value="1"/>
</dbReference>
<keyword evidence="9" id="KW-0012">Acyltransferase</keyword>
<feature type="transmembrane region" description="Helical" evidence="7">
    <location>
        <begin position="220"/>
        <end position="237"/>
    </location>
</feature>
<dbReference type="InterPro" id="IPR002656">
    <property type="entry name" value="Acyl_transf_3_dom"/>
</dbReference>
<evidence type="ECO:0000259" key="8">
    <source>
        <dbReference type="Pfam" id="PF01757"/>
    </source>
</evidence>
<dbReference type="PANTHER" id="PTHR40074">
    <property type="entry name" value="O-ACETYLTRANSFERASE WECH"/>
    <property type="match status" value="1"/>
</dbReference>
<gene>
    <name evidence="9" type="ORF">NHU_04547</name>
</gene>
<comment type="subcellular location">
    <subcellularLocation>
        <location evidence="1">Cell membrane</location>
        <topology evidence="1">Multi-pass membrane protein</topology>
    </subcellularLocation>
</comment>
<sequence length="327" mass="35078">MPILSCIGEAAIMGLHFRGNRGAASSDRARREGTPLSAEQNRLVVYDGLKLLAALGVVLFHAGVPGRDVWYAGMFVFVFFLGHAPGRSQPWGVLLRSRAQRLLLPWLIWCAVYYVLALYRGTAWLPGTPLEPVSLAIGPAIHLWFLPFAFVCGLVFAALRPVWPSRHLVPDLAGLVLILAAGIVLNRYSDLPAPAGQWLVSLPMAAAGFLSSVHRGRAEQAAILMGTMAVAGVGIAFGFVDGALQAFVAAPFCLIALLWRGRSNSGLVRAGEAAFGIYLVHPAVFLLLWKLVPALGQTPYGFGLTAFAVSVAIVGLLRLWPPARRVL</sequence>
<feature type="transmembrane region" description="Helical" evidence="7">
    <location>
        <begin position="69"/>
        <end position="86"/>
    </location>
</feature>
<keyword evidence="9" id="KW-0614">Plasmid</keyword>
<feature type="transmembrane region" description="Helical" evidence="7">
    <location>
        <begin position="195"/>
        <end position="213"/>
    </location>
</feature>
<keyword evidence="6 7" id="KW-0472">Membrane</keyword>
<evidence type="ECO:0000256" key="2">
    <source>
        <dbReference type="ARBA" id="ARBA00007400"/>
    </source>
</evidence>
<evidence type="ECO:0000256" key="4">
    <source>
        <dbReference type="ARBA" id="ARBA00022692"/>
    </source>
</evidence>
<evidence type="ECO:0000256" key="3">
    <source>
        <dbReference type="ARBA" id="ARBA00022475"/>
    </source>
</evidence>
<keyword evidence="9" id="KW-0808">Transferase</keyword>
<protein>
    <submittedName>
        <fullName evidence="9">Acyltransferase family</fullName>
    </submittedName>
</protein>
<feature type="transmembrane region" description="Helical" evidence="7">
    <location>
        <begin position="141"/>
        <end position="159"/>
    </location>
</feature>
<keyword evidence="4 7" id="KW-0812">Transmembrane</keyword>
<dbReference type="Proteomes" id="UP000064912">
    <property type="component" value="Plasmid Plasmid3"/>
</dbReference>
<feature type="transmembrane region" description="Helical" evidence="7">
    <location>
        <begin position="298"/>
        <end position="320"/>
    </location>
</feature>
<evidence type="ECO:0000313" key="9">
    <source>
        <dbReference type="EMBL" id="BAQ71660.1"/>
    </source>
</evidence>
<reference evidence="9 10" key="1">
    <citation type="submission" date="2015-02" db="EMBL/GenBank/DDBJ databases">
        <title>Genome sequene of Rhodovulum sulfidophilum DSM 2351.</title>
        <authorList>
            <person name="Nagao N."/>
        </authorList>
    </citation>
    <scope>NUCLEOTIDE SEQUENCE [LARGE SCALE GENOMIC DNA]</scope>
    <source>
        <strain evidence="9 10">DSM 2351</strain>
        <plasmid evidence="10">Plasmid Plasmid3 DNA</plasmid>
    </source>
</reference>
<dbReference type="AlphaFoldDB" id="A0A0D6BA53"/>
<evidence type="ECO:0000256" key="1">
    <source>
        <dbReference type="ARBA" id="ARBA00004651"/>
    </source>
</evidence>
<feature type="domain" description="Acyltransferase 3" evidence="8">
    <location>
        <begin position="47"/>
        <end position="314"/>
    </location>
</feature>
<evidence type="ECO:0000256" key="5">
    <source>
        <dbReference type="ARBA" id="ARBA00022989"/>
    </source>
</evidence>